<proteinExistence type="predicted"/>
<dbReference type="EMBL" id="BMAT01014026">
    <property type="protein sequence ID" value="GFS25197.1"/>
    <property type="molecule type" value="Genomic_DNA"/>
</dbReference>
<feature type="compositionally biased region" description="Acidic residues" evidence="1">
    <location>
        <begin position="46"/>
        <end position="63"/>
    </location>
</feature>
<comment type="caution">
    <text evidence="2">The sequence shown here is derived from an EMBL/GenBank/DDBJ whole genome shotgun (WGS) entry which is preliminary data.</text>
</comment>
<reference evidence="2 3" key="1">
    <citation type="journal article" date="2021" name="Elife">
        <title>Chloroplast acquisition without the gene transfer in kleptoplastic sea slugs, Plakobranchus ocellatus.</title>
        <authorList>
            <person name="Maeda T."/>
            <person name="Takahashi S."/>
            <person name="Yoshida T."/>
            <person name="Shimamura S."/>
            <person name="Takaki Y."/>
            <person name="Nagai Y."/>
            <person name="Toyoda A."/>
            <person name="Suzuki Y."/>
            <person name="Arimoto A."/>
            <person name="Ishii H."/>
            <person name="Satoh N."/>
            <person name="Nishiyama T."/>
            <person name="Hasebe M."/>
            <person name="Maruyama T."/>
            <person name="Minagawa J."/>
            <person name="Obokata J."/>
            <person name="Shigenobu S."/>
        </authorList>
    </citation>
    <scope>NUCLEOTIDE SEQUENCE [LARGE SCALE GENOMIC DNA]</scope>
</reference>
<dbReference type="AlphaFoldDB" id="A0AAV4JW97"/>
<feature type="compositionally biased region" description="Acidic residues" evidence="1">
    <location>
        <begin position="70"/>
        <end position="80"/>
    </location>
</feature>
<evidence type="ECO:0000256" key="1">
    <source>
        <dbReference type="SAM" id="MobiDB-lite"/>
    </source>
</evidence>
<sequence>MRLRGGARAWKGKKDRDTIGRLREGEVMDRQERRVVLFQFLHIYEEDDHDDHDDDDDDDDDDGGGGGGGYDDDDDEEEEEEEDIFIFQLFMIIGLFRF</sequence>
<keyword evidence="3" id="KW-1185">Reference proteome</keyword>
<evidence type="ECO:0000313" key="3">
    <source>
        <dbReference type="Proteomes" id="UP000762676"/>
    </source>
</evidence>
<organism evidence="2 3">
    <name type="scientific">Elysia marginata</name>
    <dbReference type="NCBI Taxonomy" id="1093978"/>
    <lineage>
        <taxon>Eukaryota</taxon>
        <taxon>Metazoa</taxon>
        <taxon>Spiralia</taxon>
        <taxon>Lophotrochozoa</taxon>
        <taxon>Mollusca</taxon>
        <taxon>Gastropoda</taxon>
        <taxon>Heterobranchia</taxon>
        <taxon>Euthyneura</taxon>
        <taxon>Panpulmonata</taxon>
        <taxon>Sacoglossa</taxon>
        <taxon>Placobranchoidea</taxon>
        <taxon>Plakobranchidae</taxon>
        <taxon>Elysia</taxon>
    </lineage>
</organism>
<gene>
    <name evidence="2" type="ORF">ElyMa_007021100</name>
</gene>
<protein>
    <submittedName>
        <fullName evidence="2">Uncharacterized protein</fullName>
    </submittedName>
</protein>
<evidence type="ECO:0000313" key="2">
    <source>
        <dbReference type="EMBL" id="GFS25197.1"/>
    </source>
</evidence>
<feature type="region of interest" description="Disordered" evidence="1">
    <location>
        <begin position="46"/>
        <end position="80"/>
    </location>
</feature>
<accession>A0AAV4JW97</accession>
<dbReference type="Proteomes" id="UP000762676">
    <property type="component" value="Unassembled WGS sequence"/>
</dbReference>
<name>A0AAV4JW97_9GAST</name>